<dbReference type="Gene3D" id="3.40.190.10">
    <property type="entry name" value="Periplasmic binding protein-like II"/>
    <property type="match status" value="1"/>
</dbReference>
<dbReference type="AlphaFoldDB" id="A0A2Z2HWS8"/>
<dbReference type="InterPro" id="IPR006059">
    <property type="entry name" value="SBP"/>
</dbReference>
<reference evidence="2" key="1">
    <citation type="submission" date="2017-02" db="EMBL/GenBank/DDBJ databases">
        <title>Natronthermophilus aegyptiacus gen. nov.,sp. nov., an aerobic, extremely halophilic alkalithermophilic archaeon isolated from the athalassohaline Wadi An Natrun, Egypt.</title>
        <authorList>
            <person name="Zhao B."/>
        </authorList>
    </citation>
    <scope>NUCLEOTIDE SEQUENCE [LARGE SCALE GENOMIC DNA]</scope>
    <source>
        <strain evidence="2">JW/NM-HA 15</strain>
    </source>
</reference>
<accession>A0A2Z2HWS8</accession>
<proteinExistence type="predicted"/>
<name>A0A2Z2HWS8_9EURY</name>
<dbReference type="InterPro" id="IPR050490">
    <property type="entry name" value="Bact_solute-bd_prot1"/>
</dbReference>
<keyword evidence="2" id="KW-1185">Reference proteome</keyword>
<dbReference type="SUPFAM" id="SSF53850">
    <property type="entry name" value="Periplasmic binding protein-like II"/>
    <property type="match status" value="1"/>
</dbReference>
<dbReference type="OrthoDB" id="18034at2157"/>
<sequence length="424" mass="48190">MTDLTGDQWEPYWEDELIPSWEEQSDVPVNLEFAGFEGTGEQRLAALMQAGDPPEFYHATTSELGELINQGMTQDVTGVVEDLQDHWGDVLFDHTLQPLVGDRDDEFHSIPHGVYVGGCLNYRADVYEDLGLEVPETWDELRENARAIDEAGGEWEDMRGWALPGAPAGKSGSDFSNWLYNAGGLTWEEAGGDEVELAFEEQHVLPVLEMLQDMAEYSPDPSAVDWGTTIEYWIAGRMGQCFMNNAWLCGPAYFAGAEEVALNTEQALIPLRNDDVDPHTRGWILVNGTPIIDGSSNPDEAREFKRYMYGPERHVEASLMEPMRFIPPYEEIMETDEYQSAEIFQLEDGEFLRKNQHVMDEIVPELDVEIPSTPASNHVSAFNIPEEMTNRVVVEGEDPEDAYEWAYDEYERRIEEVRQQSNWQ</sequence>
<evidence type="ECO:0000313" key="2">
    <source>
        <dbReference type="Proteomes" id="UP000250088"/>
    </source>
</evidence>
<organism evidence="1 2">
    <name type="scientific">Natrarchaeobaculum aegyptiacum</name>
    <dbReference type="NCBI Taxonomy" id="745377"/>
    <lineage>
        <taxon>Archaea</taxon>
        <taxon>Methanobacteriati</taxon>
        <taxon>Methanobacteriota</taxon>
        <taxon>Stenosarchaea group</taxon>
        <taxon>Halobacteria</taxon>
        <taxon>Halobacteriales</taxon>
        <taxon>Natrialbaceae</taxon>
        <taxon>Natrarchaeobaculum</taxon>
    </lineage>
</organism>
<evidence type="ECO:0000313" key="1">
    <source>
        <dbReference type="EMBL" id="ARS91816.1"/>
    </source>
</evidence>
<protein>
    <submittedName>
        <fullName evidence="1">ABC transporter substrate-binding protein</fullName>
    </submittedName>
</protein>
<dbReference type="Proteomes" id="UP000250088">
    <property type="component" value="Chromosome"/>
</dbReference>
<dbReference type="KEGG" id="naj:B1756_11405"/>
<dbReference type="PANTHER" id="PTHR43649">
    <property type="entry name" value="ARABINOSE-BINDING PROTEIN-RELATED"/>
    <property type="match status" value="1"/>
</dbReference>
<dbReference type="PANTHER" id="PTHR43649:SF12">
    <property type="entry name" value="DIACETYLCHITOBIOSE BINDING PROTEIN DASA"/>
    <property type="match status" value="1"/>
</dbReference>
<dbReference type="EMBL" id="CP019893">
    <property type="protein sequence ID" value="ARS91816.1"/>
    <property type="molecule type" value="Genomic_DNA"/>
</dbReference>
<dbReference type="Pfam" id="PF01547">
    <property type="entry name" value="SBP_bac_1"/>
    <property type="match status" value="1"/>
</dbReference>
<gene>
    <name evidence="1" type="ORF">B1756_11405</name>
</gene>